<comment type="caution">
    <text evidence="1">The sequence shown here is derived from an EMBL/GenBank/DDBJ whole genome shotgun (WGS) entry which is preliminary data.</text>
</comment>
<reference evidence="1 2" key="1">
    <citation type="submission" date="2016-09" db="EMBL/GenBank/DDBJ databases">
        <title>Rhizobium sp. nov., a novel species isolated from the rice rhizosphere.</title>
        <authorList>
            <person name="Zhao J."/>
            <person name="Zhang X."/>
        </authorList>
    </citation>
    <scope>NUCLEOTIDE SEQUENCE [LARGE SCALE GENOMIC DNA]</scope>
    <source>
        <strain evidence="1 2">1.7048</strain>
    </source>
</reference>
<evidence type="ECO:0000313" key="2">
    <source>
        <dbReference type="Proteomes" id="UP000186364"/>
    </source>
</evidence>
<proteinExistence type="predicted"/>
<organism evidence="1 2">
    <name type="scientific">Xaviernesmea oryzae</name>
    <dbReference type="NCBI Taxonomy" id="464029"/>
    <lineage>
        <taxon>Bacteria</taxon>
        <taxon>Pseudomonadati</taxon>
        <taxon>Pseudomonadota</taxon>
        <taxon>Alphaproteobacteria</taxon>
        <taxon>Hyphomicrobiales</taxon>
        <taxon>Rhizobiaceae</taxon>
        <taxon>Rhizobium/Agrobacterium group</taxon>
        <taxon>Xaviernesmea</taxon>
    </lineage>
</organism>
<name>A0A1Q9ASF6_9HYPH</name>
<accession>A0A1Q9ASF6</accession>
<dbReference type="AlphaFoldDB" id="A0A1Q9ASF6"/>
<keyword evidence="2" id="KW-1185">Reference proteome</keyword>
<dbReference type="EMBL" id="MKIP01000058">
    <property type="protein sequence ID" value="OLP58309.1"/>
    <property type="molecule type" value="Genomic_DNA"/>
</dbReference>
<protein>
    <submittedName>
        <fullName evidence="1">Uncharacterized protein</fullName>
    </submittedName>
</protein>
<evidence type="ECO:0000313" key="1">
    <source>
        <dbReference type="EMBL" id="OLP58309.1"/>
    </source>
</evidence>
<sequence>MIFEEGAAPDPLVVQVFLDHLRQDAAPLLRCWPDVRLFVQPGTKKPPISQEISGFCRSGP</sequence>
<gene>
    <name evidence="1" type="ORF">BJF93_06785</name>
</gene>
<dbReference type="Proteomes" id="UP000186364">
    <property type="component" value="Unassembled WGS sequence"/>
</dbReference>